<feature type="compositionally biased region" description="Polar residues" evidence="1">
    <location>
        <begin position="300"/>
        <end position="322"/>
    </location>
</feature>
<accession>A0AAV4UN70</accession>
<proteinExistence type="predicted"/>
<comment type="caution">
    <text evidence="2">The sequence shown here is derived from an EMBL/GenBank/DDBJ whole genome shotgun (WGS) entry which is preliminary data.</text>
</comment>
<feature type="region of interest" description="Disordered" evidence="1">
    <location>
        <begin position="254"/>
        <end position="322"/>
    </location>
</feature>
<evidence type="ECO:0000256" key="1">
    <source>
        <dbReference type="SAM" id="MobiDB-lite"/>
    </source>
</evidence>
<keyword evidence="3" id="KW-1185">Reference proteome</keyword>
<feature type="compositionally biased region" description="Polar residues" evidence="1">
    <location>
        <begin position="413"/>
        <end position="432"/>
    </location>
</feature>
<reference evidence="2 3" key="1">
    <citation type="submission" date="2021-06" db="EMBL/GenBank/DDBJ databases">
        <title>Caerostris extrusa draft genome.</title>
        <authorList>
            <person name="Kono N."/>
            <person name="Arakawa K."/>
        </authorList>
    </citation>
    <scope>NUCLEOTIDE SEQUENCE [LARGE SCALE GENOMIC DNA]</scope>
</reference>
<sequence length="537" mass="58774">MRPILDMEEETAFGDARNDIEMSSQGNEIKTIPGIAKRNGSGKFPNESTSALSANKIGSKLTTESEQSVSVMSTIDESVRTKKIRDVPQVEESGYLSLNASAMDTDTGADSGDTLCSSSDKQAICEEAEQVHIFNETTSPSPKENLDQEYSDAPMESDQSNAEMGTIDKSVTPHKISDISEESDSLSSENGFMELLTEAYSRHSQKQNVSEETGSVHILKETTSAPSTKENPDQEYNDVPMESQQSIAEMGTIDESIAARKIRDASQNKDSGSMSSKDAVVKMDTSTDFGKKPESVHILNKTTSSPSPKETFDQQGSDASVTSKQIIKQMGTIDESVASQNISYGPQNEDFDSLKSKDSIMGMNADTDRSKKCLNSVKEFIKTEGKANGIGETSKQAETMNLDKGLSNKDHSSNTGGSDTSLVNENTKNTDSAEAKNIQNSAVANNSNSNVETTKSKEPERDQSDQTINSNQLIGNAEDSPSSKDINQVRKKMISIPRDLLFYLRSQNIKVSRENLTKIVSEYKNEEKIRNFVREFF</sequence>
<organism evidence="2 3">
    <name type="scientific">Caerostris extrusa</name>
    <name type="common">Bark spider</name>
    <name type="synonym">Caerostris bankana</name>
    <dbReference type="NCBI Taxonomy" id="172846"/>
    <lineage>
        <taxon>Eukaryota</taxon>
        <taxon>Metazoa</taxon>
        <taxon>Ecdysozoa</taxon>
        <taxon>Arthropoda</taxon>
        <taxon>Chelicerata</taxon>
        <taxon>Arachnida</taxon>
        <taxon>Araneae</taxon>
        <taxon>Araneomorphae</taxon>
        <taxon>Entelegynae</taxon>
        <taxon>Araneoidea</taxon>
        <taxon>Araneidae</taxon>
        <taxon>Caerostris</taxon>
    </lineage>
</organism>
<feature type="compositionally biased region" description="Low complexity" evidence="1">
    <location>
        <begin position="440"/>
        <end position="451"/>
    </location>
</feature>
<dbReference type="EMBL" id="BPLR01013173">
    <property type="protein sequence ID" value="GIY59161.1"/>
    <property type="molecule type" value="Genomic_DNA"/>
</dbReference>
<feature type="region of interest" description="Disordered" evidence="1">
    <location>
        <begin position="133"/>
        <end position="189"/>
    </location>
</feature>
<feature type="compositionally biased region" description="Polar residues" evidence="1">
    <location>
        <begin position="465"/>
        <end position="486"/>
    </location>
</feature>
<protein>
    <submittedName>
        <fullName evidence="2">Uncharacterized protein</fullName>
    </submittedName>
</protein>
<feature type="compositionally biased region" description="Basic and acidic residues" evidence="1">
    <location>
        <begin position="257"/>
        <end position="267"/>
    </location>
</feature>
<feature type="region of interest" description="Disordered" evidence="1">
    <location>
        <begin position="404"/>
        <end position="486"/>
    </location>
</feature>
<dbReference type="Proteomes" id="UP001054945">
    <property type="component" value="Unassembled WGS sequence"/>
</dbReference>
<feature type="region of interest" description="Disordered" evidence="1">
    <location>
        <begin position="220"/>
        <end position="239"/>
    </location>
</feature>
<name>A0AAV4UN70_CAEEX</name>
<gene>
    <name evidence="2" type="ORF">CEXT_215681</name>
</gene>
<evidence type="ECO:0000313" key="2">
    <source>
        <dbReference type="EMBL" id="GIY59161.1"/>
    </source>
</evidence>
<feature type="compositionally biased region" description="Basic and acidic residues" evidence="1">
    <location>
        <begin position="454"/>
        <end position="464"/>
    </location>
</feature>
<dbReference type="AlphaFoldDB" id="A0AAV4UN70"/>
<evidence type="ECO:0000313" key="3">
    <source>
        <dbReference type="Proteomes" id="UP001054945"/>
    </source>
</evidence>